<accession>C4GCI2</accession>
<comment type="caution">
    <text evidence="1">The sequence shown here is derived from an EMBL/GenBank/DDBJ whole genome shotgun (WGS) entry which is preliminary data.</text>
</comment>
<sequence length="73" mass="8114">MAYGKPEYAIYSTKRSLLQKKKAAAILHMQAGANENRASAFIISICNCKKRPSRESDLSGRRWISGEEAILQG</sequence>
<keyword evidence="2" id="KW-1185">Reference proteome</keyword>
<dbReference type="Proteomes" id="UP000003494">
    <property type="component" value="Unassembled WGS sequence"/>
</dbReference>
<dbReference type="EMBL" id="ACIP02000004">
    <property type="protein sequence ID" value="EEP27682.1"/>
    <property type="molecule type" value="Genomic_DNA"/>
</dbReference>
<proteinExistence type="predicted"/>
<name>C4GCI2_9FIRM</name>
<dbReference type="HOGENOM" id="CLU_2702787_0_0_9"/>
<dbReference type="AlphaFoldDB" id="C4GCI2"/>
<evidence type="ECO:0000313" key="1">
    <source>
        <dbReference type="EMBL" id="EEP27682.1"/>
    </source>
</evidence>
<organism evidence="1 2">
    <name type="scientific">Shuttleworthella satelles DSM 14600</name>
    <dbReference type="NCBI Taxonomy" id="626523"/>
    <lineage>
        <taxon>Bacteria</taxon>
        <taxon>Bacillati</taxon>
        <taxon>Bacillota</taxon>
        <taxon>Clostridia</taxon>
        <taxon>Lachnospirales</taxon>
        <taxon>Lachnospiraceae</taxon>
        <taxon>Shuttleworthella</taxon>
    </lineage>
</organism>
<gene>
    <name evidence="1" type="ORF">GCWU000342_01676</name>
</gene>
<evidence type="ECO:0000313" key="2">
    <source>
        <dbReference type="Proteomes" id="UP000003494"/>
    </source>
</evidence>
<dbReference type="RefSeq" id="WP_006906671.1">
    <property type="nucleotide sequence ID" value="NZ_GG665867.1"/>
</dbReference>
<reference evidence="1" key="1">
    <citation type="submission" date="2009-04" db="EMBL/GenBank/DDBJ databases">
        <authorList>
            <person name="Weinstock G."/>
            <person name="Sodergren E."/>
            <person name="Clifton S."/>
            <person name="Fulton L."/>
            <person name="Fulton B."/>
            <person name="Courtney L."/>
            <person name="Fronick C."/>
            <person name="Harrison M."/>
            <person name="Strong C."/>
            <person name="Farmer C."/>
            <person name="Delahaunty K."/>
            <person name="Markovic C."/>
            <person name="Hall O."/>
            <person name="Minx P."/>
            <person name="Tomlinson C."/>
            <person name="Mitreva M."/>
            <person name="Nelson J."/>
            <person name="Hou S."/>
            <person name="Wollam A."/>
            <person name="Pepin K.H."/>
            <person name="Johnson M."/>
            <person name="Bhonagiri V."/>
            <person name="Nash W.E."/>
            <person name="Warren W."/>
            <person name="Chinwalla A."/>
            <person name="Mardis E.R."/>
            <person name="Wilson R.K."/>
        </authorList>
    </citation>
    <scope>NUCLEOTIDE SEQUENCE [LARGE SCALE GENOMIC DNA]</scope>
    <source>
        <strain evidence="1">DSM 14600</strain>
    </source>
</reference>
<dbReference type="STRING" id="626523.GCWU000342_01676"/>
<protein>
    <submittedName>
        <fullName evidence="1">Uncharacterized protein</fullName>
    </submittedName>
</protein>